<keyword evidence="3" id="KW-1185">Reference proteome</keyword>
<comment type="caution">
    <text evidence="2">The sequence shown here is derived from an EMBL/GenBank/DDBJ whole genome shotgun (WGS) entry which is preliminary data.</text>
</comment>
<dbReference type="Pfam" id="PF04525">
    <property type="entry name" value="LOR"/>
    <property type="match status" value="1"/>
</dbReference>
<dbReference type="Gene3D" id="2.40.160.200">
    <property type="entry name" value="LURP1-related"/>
    <property type="match status" value="1"/>
</dbReference>
<reference evidence="2 3" key="1">
    <citation type="submission" date="2018-11" db="EMBL/GenBank/DDBJ databases">
        <title>Rufibacter latericius sp. nov., isolated from water in Baiyang Lake.</title>
        <authorList>
            <person name="Yang Y."/>
        </authorList>
    </citation>
    <scope>NUCLEOTIDE SEQUENCE [LARGE SCALE GENOMIC DNA]</scope>
    <source>
        <strain evidence="2 3">MCC P1</strain>
    </source>
</reference>
<gene>
    <name evidence="2" type="ORF">EFA69_04625</name>
</gene>
<accession>A0A3M9N5M0</accession>
<evidence type="ECO:0008006" key="4">
    <source>
        <dbReference type="Google" id="ProtNLM"/>
    </source>
</evidence>
<proteinExistence type="inferred from homology"/>
<dbReference type="Proteomes" id="UP000271010">
    <property type="component" value="Unassembled WGS sequence"/>
</dbReference>
<protein>
    <recommendedName>
        <fullName evidence="4">LURP-one-related family protein</fullName>
    </recommendedName>
</protein>
<dbReference type="RefSeq" id="WP_123131907.1">
    <property type="nucleotide sequence ID" value="NZ_RJJE01000002.1"/>
</dbReference>
<dbReference type="SUPFAM" id="SSF54518">
    <property type="entry name" value="Tubby C-terminal domain-like"/>
    <property type="match status" value="1"/>
</dbReference>
<dbReference type="InterPro" id="IPR025659">
    <property type="entry name" value="Tubby-like_C"/>
</dbReference>
<organism evidence="2 3">
    <name type="scientific">Rufibacter immobilis</name>
    <dbReference type="NCBI Taxonomy" id="1348778"/>
    <lineage>
        <taxon>Bacteria</taxon>
        <taxon>Pseudomonadati</taxon>
        <taxon>Bacteroidota</taxon>
        <taxon>Cytophagia</taxon>
        <taxon>Cytophagales</taxon>
        <taxon>Hymenobacteraceae</taxon>
        <taxon>Rufibacter</taxon>
    </lineage>
</organism>
<evidence type="ECO:0000256" key="1">
    <source>
        <dbReference type="ARBA" id="ARBA00005437"/>
    </source>
</evidence>
<evidence type="ECO:0000313" key="2">
    <source>
        <dbReference type="EMBL" id="RNI32607.1"/>
    </source>
</evidence>
<name>A0A3M9N5M0_9BACT</name>
<comment type="similarity">
    <text evidence="1">Belongs to the LOR family.</text>
</comment>
<dbReference type="InterPro" id="IPR007612">
    <property type="entry name" value="LOR"/>
</dbReference>
<dbReference type="AlphaFoldDB" id="A0A3M9N5M0"/>
<dbReference type="InterPro" id="IPR038595">
    <property type="entry name" value="LOR_sf"/>
</dbReference>
<dbReference type="EMBL" id="RJJE01000002">
    <property type="protein sequence ID" value="RNI32607.1"/>
    <property type="molecule type" value="Genomic_DNA"/>
</dbReference>
<dbReference type="OrthoDB" id="703597at2"/>
<evidence type="ECO:0000313" key="3">
    <source>
        <dbReference type="Proteomes" id="UP000271010"/>
    </source>
</evidence>
<sequence length="198" mass="22924">MQALDFPLDFQFKVTTLANDFTVKDANGFTVCYVRQKLFKFVEEVDVYSSESQSELLYTIKANQWIDFSAAYIFRDNTGLEIGRVARKGWASLWKAHYEVYDQNQQQDFTIREGNAWVKVADALLGEIPLIGILTGYFFNPSYHVTRPDGTHIATLQKQKSFFGRKFTVTQESDFEAGEQERIVLSLMMMILLERRRG</sequence>